<evidence type="ECO:0000313" key="3">
    <source>
        <dbReference type="Proteomes" id="UP001295794"/>
    </source>
</evidence>
<accession>A0AAD2Q0U9</accession>
<proteinExistence type="predicted"/>
<comment type="caution">
    <text evidence="2">The sequence shown here is derived from an EMBL/GenBank/DDBJ whole genome shotgun (WGS) entry which is preliminary data.</text>
</comment>
<name>A0AAD2Q0U9_9AGAR</name>
<dbReference type="AlphaFoldDB" id="A0AAD2Q0U9"/>
<feature type="non-terminal residue" evidence="2">
    <location>
        <position position="1"/>
    </location>
</feature>
<evidence type="ECO:0000256" key="1">
    <source>
        <dbReference type="SAM" id="MobiDB-lite"/>
    </source>
</evidence>
<reference evidence="2" key="1">
    <citation type="submission" date="2023-11" db="EMBL/GenBank/DDBJ databases">
        <authorList>
            <person name="De Vega J J."/>
            <person name="De Vega J J."/>
        </authorList>
    </citation>
    <scope>NUCLEOTIDE SEQUENCE</scope>
</reference>
<organism evidence="2 3">
    <name type="scientific">Mycena citricolor</name>
    <dbReference type="NCBI Taxonomy" id="2018698"/>
    <lineage>
        <taxon>Eukaryota</taxon>
        <taxon>Fungi</taxon>
        <taxon>Dikarya</taxon>
        <taxon>Basidiomycota</taxon>
        <taxon>Agaricomycotina</taxon>
        <taxon>Agaricomycetes</taxon>
        <taxon>Agaricomycetidae</taxon>
        <taxon>Agaricales</taxon>
        <taxon>Marasmiineae</taxon>
        <taxon>Mycenaceae</taxon>
        <taxon>Mycena</taxon>
    </lineage>
</organism>
<dbReference type="Proteomes" id="UP001295794">
    <property type="component" value="Unassembled WGS sequence"/>
</dbReference>
<feature type="region of interest" description="Disordered" evidence="1">
    <location>
        <begin position="35"/>
        <end position="72"/>
    </location>
</feature>
<keyword evidence="3" id="KW-1185">Reference proteome</keyword>
<dbReference type="EMBL" id="CAVNYO010000040">
    <property type="protein sequence ID" value="CAK5263545.1"/>
    <property type="molecule type" value="Genomic_DNA"/>
</dbReference>
<protein>
    <submittedName>
        <fullName evidence="2">Uncharacterized protein</fullName>
    </submittedName>
</protein>
<evidence type="ECO:0000313" key="2">
    <source>
        <dbReference type="EMBL" id="CAK5263545.1"/>
    </source>
</evidence>
<gene>
    <name evidence="2" type="ORF">MYCIT1_LOCUS3008</name>
</gene>
<feature type="non-terminal residue" evidence="2">
    <location>
        <position position="103"/>
    </location>
</feature>
<sequence length="103" mass="10913">VFDDGAGGETESEIDYDNIHIMGLMCMVDLIPVNPPAPSPTTSAPSPSTSTPYSPPQSPQSPYYSTAYPRPGENATSALAGTTFVQVDSIPWKGRTSLLFTFA</sequence>
<feature type="compositionally biased region" description="Low complexity" evidence="1">
    <location>
        <begin position="60"/>
        <end position="69"/>
    </location>
</feature>
<feature type="compositionally biased region" description="Low complexity" evidence="1">
    <location>
        <begin position="40"/>
        <end position="52"/>
    </location>
</feature>